<dbReference type="OrthoDB" id="9804578at2"/>
<dbReference type="HAMAP" id="MF_00131">
    <property type="entry name" value="Trp_synth_alpha"/>
    <property type="match status" value="1"/>
</dbReference>
<protein>
    <recommendedName>
        <fullName evidence="8">Tryptophan synthase alpha chain</fullName>
        <ecNumber evidence="8">4.2.1.20</ecNumber>
    </recommendedName>
</protein>
<accession>W7CRC1</accession>
<dbReference type="PANTHER" id="PTHR43406">
    <property type="entry name" value="TRYPTOPHAN SYNTHASE, ALPHA CHAIN"/>
    <property type="match status" value="1"/>
</dbReference>
<comment type="function">
    <text evidence="8">The alpha subunit is responsible for the aldol cleavage of indoleglycerol phosphate to indole and glyceraldehyde 3-phosphate.</text>
</comment>
<evidence type="ECO:0000256" key="6">
    <source>
        <dbReference type="ARBA" id="ARBA00023239"/>
    </source>
</evidence>
<keyword evidence="3 8" id="KW-0028">Amino-acid biosynthesis</keyword>
<proteinExistence type="inferred from homology"/>
<keyword evidence="11" id="KW-1185">Reference proteome</keyword>
<evidence type="ECO:0000313" key="11">
    <source>
        <dbReference type="Proteomes" id="UP000019243"/>
    </source>
</evidence>
<dbReference type="SUPFAM" id="SSF51366">
    <property type="entry name" value="Ribulose-phoshate binding barrel"/>
    <property type="match status" value="1"/>
</dbReference>
<dbReference type="InterPro" id="IPR018204">
    <property type="entry name" value="Trp_synthase_alpha_AS"/>
</dbReference>
<dbReference type="RefSeq" id="WP_035314788.1">
    <property type="nucleotide sequence ID" value="NZ_AODH01000030.1"/>
</dbReference>
<dbReference type="Gene3D" id="3.20.20.70">
    <property type="entry name" value="Aldolase class I"/>
    <property type="match status" value="1"/>
</dbReference>
<dbReference type="PROSITE" id="PS00167">
    <property type="entry name" value="TRP_SYNTHASE_ALPHA"/>
    <property type="match status" value="1"/>
</dbReference>
<keyword evidence="6 8" id="KW-0456">Lyase</keyword>
<dbReference type="CDD" id="cd04724">
    <property type="entry name" value="Tryptophan_synthase_alpha"/>
    <property type="match status" value="1"/>
</dbReference>
<comment type="similarity">
    <text evidence="8 9">Belongs to the TrpA family.</text>
</comment>
<comment type="caution">
    <text evidence="10">The sequence shown here is derived from an EMBL/GenBank/DDBJ whole genome shotgun (WGS) entry which is preliminary data.</text>
</comment>
<evidence type="ECO:0000256" key="3">
    <source>
        <dbReference type="ARBA" id="ARBA00022605"/>
    </source>
</evidence>
<keyword evidence="5 8" id="KW-0057">Aromatic amino acid biosynthesis</keyword>
<evidence type="ECO:0000313" key="10">
    <source>
        <dbReference type="EMBL" id="EUJ39185.1"/>
    </source>
</evidence>
<dbReference type="InterPro" id="IPR013785">
    <property type="entry name" value="Aldolase_TIM"/>
</dbReference>
<evidence type="ECO:0000256" key="1">
    <source>
        <dbReference type="ARBA" id="ARBA00004733"/>
    </source>
</evidence>
<dbReference type="PATRIC" id="fig|1265861.3.peg.1546"/>
<dbReference type="PANTHER" id="PTHR43406:SF1">
    <property type="entry name" value="TRYPTOPHAN SYNTHASE ALPHA CHAIN, CHLOROPLASTIC"/>
    <property type="match status" value="1"/>
</dbReference>
<keyword evidence="4 8" id="KW-0822">Tryptophan biosynthesis</keyword>
<comment type="subunit">
    <text evidence="2 8">Tetramer of two alpha and two beta chains.</text>
</comment>
<organism evidence="10 11">
    <name type="scientific">Brochothrix campestris FSL F6-1037</name>
    <dbReference type="NCBI Taxonomy" id="1265861"/>
    <lineage>
        <taxon>Bacteria</taxon>
        <taxon>Bacillati</taxon>
        <taxon>Bacillota</taxon>
        <taxon>Bacilli</taxon>
        <taxon>Bacillales</taxon>
        <taxon>Listeriaceae</taxon>
        <taxon>Brochothrix</taxon>
    </lineage>
</organism>
<dbReference type="EC" id="4.2.1.20" evidence="8"/>
<feature type="active site" description="Proton acceptor" evidence="8">
    <location>
        <position position="41"/>
    </location>
</feature>
<dbReference type="Pfam" id="PF00290">
    <property type="entry name" value="Trp_syntA"/>
    <property type="match status" value="1"/>
</dbReference>
<dbReference type="InterPro" id="IPR002028">
    <property type="entry name" value="Trp_synthase_suA"/>
</dbReference>
<dbReference type="GO" id="GO:0004834">
    <property type="term" value="F:tryptophan synthase activity"/>
    <property type="evidence" value="ECO:0007669"/>
    <property type="project" value="UniProtKB-UniRule"/>
</dbReference>
<evidence type="ECO:0000256" key="8">
    <source>
        <dbReference type="HAMAP-Rule" id="MF_00131"/>
    </source>
</evidence>
<dbReference type="UniPathway" id="UPA00035">
    <property type="reaction ID" value="UER00044"/>
</dbReference>
<dbReference type="NCBIfam" id="TIGR00262">
    <property type="entry name" value="trpA"/>
    <property type="match status" value="1"/>
</dbReference>
<name>W7CRC1_9LIST</name>
<evidence type="ECO:0000256" key="2">
    <source>
        <dbReference type="ARBA" id="ARBA00011270"/>
    </source>
</evidence>
<reference evidence="10 11" key="1">
    <citation type="submission" date="2012-12" db="EMBL/GenBank/DDBJ databases">
        <title>Novel taxa of Listeriaceae from agricultural environments in the United States.</title>
        <authorList>
            <person name="den Bakker H.C."/>
            <person name="Allred A."/>
            <person name="Warchocki S."/>
            <person name="Wright E.M."/>
            <person name="Burrell A."/>
            <person name="Nightingale K.K."/>
            <person name="Kephart D."/>
            <person name="Wiedmann M."/>
        </authorList>
    </citation>
    <scope>NUCLEOTIDE SEQUENCE [LARGE SCALE GENOMIC DNA]</scope>
    <source>
        <strain evidence="10 11">FSL F6-1037</strain>
    </source>
</reference>
<evidence type="ECO:0000256" key="4">
    <source>
        <dbReference type="ARBA" id="ARBA00022822"/>
    </source>
</evidence>
<comment type="catalytic activity">
    <reaction evidence="7 8">
        <text>(1S,2R)-1-C-(indol-3-yl)glycerol 3-phosphate + L-serine = D-glyceraldehyde 3-phosphate + L-tryptophan + H2O</text>
        <dbReference type="Rhea" id="RHEA:10532"/>
        <dbReference type="ChEBI" id="CHEBI:15377"/>
        <dbReference type="ChEBI" id="CHEBI:33384"/>
        <dbReference type="ChEBI" id="CHEBI:57912"/>
        <dbReference type="ChEBI" id="CHEBI:58866"/>
        <dbReference type="ChEBI" id="CHEBI:59776"/>
        <dbReference type="EC" id="4.2.1.20"/>
    </reaction>
</comment>
<dbReference type="STRING" id="1265861.BCAMP_07880"/>
<evidence type="ECO:0000256" key="7">
    <source>
        <dbReference type="ARBA" id="ARBA00049047"/>
    </source>
</evidence>
<feature type="active site" description="Proton acceptor" evidence="8">
    <location>
        <position position="52"/>
    </location>
</feature>
<dbReference type="EMBL" id="AODH01000030">
    <property type="protein sequence ID" value="EUJ39185.1"/>
    <property type="molecule type" value="Genomic_DNA"/>
</dbReference>
<gene>
    <name evidence="8 10" type="primary">trpA</name>
    <name evidence="10" type="ORF">BCAMP_07880</name>
</gene>
<dbReference type="InterPro" id="IPR011060">
    <property type="entry name" value="RibuloseP-bd_barrel"/>
</dbReference>
<evidence type="ECO:0000256" key="5">
    <source>
        <dbReference type="ARBA" id="ARBA00023141"/>
    </source>
</evidence>
<comment type="pathway">
    <text evidence="1 8">Amino-acid biosynthesis; L-tryptophan biosynthesis; L-tryptophan from chorismate: step 5/5.</text>
</comment>
<dbReference type="AlphaFoldDB" id="W7CRC1"/>
<evidence type="ECO:0000256" key="9">
    <source>
        <dbReference type="RuleBase" id="RU003662"/>
    </source>
</evidence>
<dbReference type="Proteomes" id="UP000019243">
    <property type="component" value="Unassembled WGS sequence"/>
</dbReference>
<dbReference type="GO" id="GO:0005829">
    <property type="term" value="C:cytosol"/>
    <property type="evidence" value="ECO:0007669"/>
    <property type="project" value="TreeGrafter"/>
</dbReference>
<sequence>MNAIETTLATTNKAFIAYMMGNQTLVKDYQTLVAQGATIVEIGVPFTDPVADGPVIQAAGLKALRAGVTLQGLLTTIGTITAKPAPIVLMTYLNPLFAIGYESFAQQCQRNGVSGVIVPDMPFEESHQLRQLLEAHDVLLITLVTATSTGERLTQMLKKARGFIYAVTVKGVTGERRAFNPAIYDFLAELRTKTTVPVMAGFGIASTEQVKALLPHCDGVIVGSRIVDLLEAGESAPIGSLIQATKQ</sequence>